<gene>
    <name evidence="2" type="ORF">BHV28_13900</name>
</gene>
<protein>
    <submittedName>
        <fullName evidence="2">Uncharacterized protein</fullName>
    </submittedName>
</protein>
<dbReference type="EMBL" id="CP017315">
    <property type="protein sequence ID" value="AQS42073.1"/>
    <property type="molecule type" value="Genomic_DNA"/>
</dbReference>
<dbReference type="KEGG" id="thd:BHV28_13900"/>
<evidence type="ECO:0000313" key="3">
    <source>
        <dbReference type="Proteomes" id="UP000188912"/>
    </source>
</evidence>
<sequence length="254" mass="28544">MVTVAPIFNIVVDDLTTKPVTDVSVLYVGQKKVVSAEQTSAGHDAGAYAGWDNSRNREHISRNEKGRLAPGEKAAQEAGEGARVARLAVTDDPKTFKGLSREQLSEILTNRNGFYNADQKAIARSILWEELKEGYEARLKNNTQDAFGALADIVMFMDRAGPFEKQTFPWNNMRAAVVSAYGKLALREQRPATDFSIDSELYLRLKQMYDKVYGDDRLELEESNAPVKLLSNPEFQAIKDYYQQEMENGLLLRL</sequence>
<feature type="compositionally biased region" description="Basic and acidic residues" evidence="1">
    <location>
        <begin position="54"/>
        <end position="67"/>
    </location>
</feature>
<dbReference type="Proteomes" id="UP000188912">
    <property type="component" value="Chromosome"/>
</dbReference>
<feature type="region of interest" description="Disordered" evidence="1">
    <location>
        <begin position="45"/>
        <end position="73"/>
    </location>
</feature>
<accession>A0A1U9JW43</accession>
<proteinExistence type="predicted"/>
<name>A0A1U9JW43_9HYPH</name>
<keyword evidence="3" id="KW-1185">Reference proteome</keyword>
<evidence type="ECO:0000313" key="2">
    <source>
        <dbReference type="EMBL" id="AQS42073.1"/>
    </source>
</evidence>
<dbReference type="AlphaFoldDB" id="A0A1U9JW43"/>
<reference evidence="2 3" key="1">
    <citation type="journal article" date="2010" name="Science">
        <title>Genomic comparison of the ants Camponotus floridanus and Harpegnathos saltator.</title>
        <authorList>
            <person name="Bonasio R."/>
            <person name="Zhang G."/>
            <person name="Ye C."/>
            <person name="Mutti N.S."/>
            <person name="Fang X."/>
            <person name="Qin N."/>
            <person name="Donahue G."/>
            <person name="Yang P."/>
            <person name="Li Q."/>
            <person name="Li C."/>
            <person name="Zhang P."/>
            <person name="Huang Z."/>
            <person name="Berger S.L."/>
            <person name="Reinberg D."/>
            <person name="Wang J."/>
            <person name="Liebig J."/>
        </authorList>
    </citation>
    <scope>NUCLEOTIDE SEQUENCE [LARGE SCALE GENOMIC DNA]</scope>
    <source>
        <strain evidence="2 3">Hsal</strain>
    </source>
</reference>
<evidence type="ECO:0000256" key="1">
    <source>
        <dbReference type="SAM" id="MobiDB-lite"/>
    </source>
</evidence>
<organism evidence="2 3">
    <name type="scientific">Candidatus Tokpelaia hoelldobleri</name>
    <dbReference type="NCBI Taxonomy" id="1902579"/>
    <lineage>
        <taxon>Bacteria</taxon>
        <taxon>Pseudomonadati</taxon>
        <taxon>Pseudomonadota</taxon>
        <taxon>Alphaproteobacteria</taxon>
        <taxon>Hyphomicrobiales</taxon>
        <taxon>Candidatus Tokpelaia</taxon>
    </lineage>
</organism>
<reference evidence="2 3" key="2">
    <citation type="journal article" date="2016" name="Sci. Rep.">
        <title>The genome of Rhizobiales bacteria in predatory ants reveals urease gene functions but no genes for nitrogen fixation.</title>
        <authorList>
            <person name="Neuvonen M.M."/>
            <person name="Tamarit D."/>
            <person name="Naslund K."/>
            <person name="Liebig J."/>
            <person name="Feldhaar H."/>
            <person name="Moran N.A."/>
            <person name="Guy L."/>
            <person name="Andersson S.G."/>
        </authorList>
    </citation>
    <scope>NUCLEOTIDE SEQUENCE [LARGE SCALE GENOMIC DNA]</scope>
    <source>
        <strain evidence="2 3">Hsal</strain>
    </source>
</reference>